<feature type="domain" description="G-protein coupled receptors family 1 profile" evidence="11">
    <location>
        <begin position="30"/>
        <end position="280"/>
    </location>
</feature>
<dbReference type="InterPro" id="IPR000276">
    <property type="entry name" value="GPCR_Rhodpsn"/>
</dbReference>
<protein>
    <recommendedName>
        <fullName evidence="11">G-protein coupled receptors family 1 profile domain-containing protein</fullName>
    </recommendedName>
</protein>
<organism evidence="12 13">
    <name type="scientific">Porites evermanni</name>
    <dbReference type="NCBI Taxonomy" id="104178"/>
    <lineage>
        <taxon>Eukaryota</taxon>
        <taxon>Metazoa</taxon>
        <taxon>Cnidaria</taxon>
        <taxon>Anthozoa</taxon>
        <taxon>Hexacorallia</taxon>
        <taxon>Scleractinia</taxon>
        <taxon>Fungiina</taxon>
        <taxon>Poritidae</taxon>
        <taxon>Porites</taxon>
    </lineage>
</organism>
<feature type="transmembrane region" description="Helical" evidence="10">
    <location>
        <begin position="12"/>
        <end position="39"/>
    </location>
</feature>
<comment type="subcellular location">
    <subcellularLocation>
        <location evidence="1">Cell membrane</location>
        <topology evidence="1">Multi-pass membrane protein</topology>
    </subcellularLocation>
</comment>
<name>A0ABN8M492_9CNID</name>
<keyword evidence="5" id="KW-0297">G-protein coupled receptor</keyword>
<keyword evidence="8" id="KW-0325">Glycoprotein</keyword>
<accession>A0ABN8M492</accession>
<dbReference type="Pfam" id="PF00001">
    <property type="entry name" value="7tm_1"/>
    <property type="match status" value="1"/>
</dbReference>
<evidence type="ECO:0000313" key="13">
    <source>
        <dbReference type="Proteomes" id="UP001159427"/>
    </source>
</evidence>
<dbReference type="Proteomes" id="UP001159427">
    <property type="component" value="Unassembled WGS sequence"/>
</dbReference>
<dbReference type="SUPFAM" id="SSF81321">
    <property type="entry name" value="Family A G protein-coupled receptor-like"/>
    <property type="match status" value="1"/>
</dbReference>
<evidence type="ECO:0000256" key="3">
    <source>
        <dbReference type="ARBA" id="ARBA00022692"/>
    </source>
</evidence>
<dbReference type="PROSITE" id="PS50262">
    <property type="entry name" value="G_PROTEIN_RECEP_F1_2"/>
    <property type="match status" value="1"/>
</dbReference>
<dbReference type="PRINTS" id="PR00237">
    <property type="entry name" value="GPCRRHODOPSN"/>
</dbReference>
<evidence type="ECO:0000256" key="6">
    <source>
        <dbReference type="ARBA" id="ARBA00023136"/>
    </source>
</evidence>
<dbReference type="CDD" id="cd00637">
    <property type="entry name" value="7tm_classA_rhodopsin-like"/>
    <property type="match status" value="1"/>
</dbReference>
<keyword evidence="9" id="KW-0807">Transducer</keyword>
<evidence type="ECO:0000313" key="12">
    <source>
        <dbReference type="EMBL" id="CAH3022551.1"/>
    </source>
</evidence>
<keyword evidence="4 10" id="KW-1133">Transmembrane helix</keyword>
<evidence type="ECO:0000256" key="1">
    <source>
        <dbReference type="ARBA" id="ARBA00004651"/>
    </source>
</evidence>
<feature type="transmembrane region" description="Helical" evidence="10">
    <location>
        <begin position="51"/>
        <end position="75"/>
    </location>
</feature>
<keyword evidence="7" id="KW-0675">Receptor</keyword>
<keyword evidence="2" id="KW-1003">Cell membrane</keyword>
<feature type="transmembrane region" description="Helical" evidence="10">
    <location>
        <begin position="222"/>
        <end position="244"/>
    </location>
</feature>
<evidence type="ECO:0000256" key="2">
    <source>
        <dbReference type="ARBA" id="ARBA00022475"/>
    </source>
</evidence>
<dbReference type="EMBL" id="CALNXI010000224">
    <property type="protein sequence ID" value="CAH3022551.1"/>
    <property type="molecule type" value="Genomic_DNA"/>
</dbReference>
<evidence type="ECO:0000256" key="7">
    <source>
        <dbReference type="ARBA" id="ARBA00023170"/>
    </source>
</evidence>
<keyword evidence="6 10" id="KW-0472">Membrane</keyword>
<feature type="transmembrane region" description="Helical" evidence="10">
    <location>
        <begin position="141"/>
        <end position="161"/>
    </location>
</feature>
<evidence type="ECO:0000259" key="11">
    <source>
        <dbReference type="PROSITE" id="PS50262"/>
    </source>
</evidence>
<keyword evidence="13" id="KW-1185">Reference proteome</keyword>
<gene>
    <name evidence="12" type="ORF">PEVE_00015954</name>
</gene>
<dbReference type="PANTHER" id="PTHR24246">
    <property type="entry name" value="OLFACTORY RECEPTOR AND ADENOSINE RECEPTOR"/>
    <property type="match status" value="1"/>
</dbReference>
<dbReference type="PANTHER" id="PTHR24246:SF27">
    <property type="entry name" value="ADENOSINE RECEPTOR, ISOFORM A"/>
    <property type="match status" value="1"/>
</dbReference>
<feature type="transmembrane region" description="Helical" evidence="10">
    <location>
        <begin position="264"/>
        <end position="282"/>
    </location>
</feature>
<dbReference type="InterPro" id="IPR017452">
    <property type="entry name" value="GPCR_Rhodpsn_7TM"/>
</dbReference>
<feature type="transmembrane region" description="Helical" evidence="10">
    <location>
        <begin position="173"/>
        <end position="192"/>
    </location>
</feature>
<evidence type="ECO:0000256" key="9">
    <source>
        <dbReference type="ARBA" id="ARBA00023224"/>
    </source>
</evidence>
<evidence type="ECO:0000256" key="10">
    <source>
        <dbReference type="SAM" id="Phobius"/>
    </source>
</evidence>
<evidence type="ECO:0000256" key="5">
    <source>
        <dbReference type="ARBA" id="ARBA00023040"/>
    </source>
</evidence>
<proteinExistence type="predicted"/>
<comment type="caution">
    <text evidence="12">The sequence shown here is derived from an EMBL/GenBank/DDBJ whole genome shotgun (WGS) entry which is preliminary data.</text>
</comment>
<evidence type="ECO:0000256" key="4">
    <source>
        <dbReference type="ARBA" id="ARBA00022989"/>
    </source>
</evidence>
<sequence>MNFTSSKHYREVQIASCIFLALVSLAAAVGNGLLLVTIWKDPFKAFRTPTTFFIIGLAVADFLAGIIVCPIQALLSIAGYIELKRNSLIFPFLQKAASVANFISPITMNSSYIILLSLTWSQFLAISYPHKHKRLVTKRRAKASLILTWAYTIAFAILYASGVEKTVLFKVDLYVHTTGSLLLLTIAYFCLYKAFKRHMRRLHSLKGNNLSRVNRRQRQFTIVNLLLLMFVIVCTLPITVVYYLHIHHTESNTHPLKMKIANLLSSNLLFLKFTLDPLIYPWRLTQYRQALKSLVTCRRHRVQIDDVISHSLDNQTLNTRRSERPISNREM</sequence>
<reference evidence="12 13" key="1">
    <citation type="submission" date="2022-05" db="EMBL/GenBank/DDBJ databases">
        <authorList>
            <consortium name="Genoscope - CEA"/>
            <person name="William W."/>
        </authorList>
    </citation>
    <scope>NUCLEOTIDE SEQUENCE [LARGE SCALE GENOMIC DNA]</scope>
</reference>
<keyword evidence="3 10" id="KW-0812">Transmembrane</keyword>
<evidence type="ECO:0000256" key="8">
    <source>
        <dbReference type="ARBA" id="ARBA00023180"/>
    </source>
</evidence>
<dbReference type="Gene3D" id="1.20.1070.10">
    <property type="entry name" value="Rhodopsin 7-helix transmembrane proteins"/>
    <property type="match status" value="1"/>
</dbReference>